<evidence type="ECO:0000313" key="2">
    <source>
        <dbReference type="Proteomes" id="UP001239445"/>
    </source>
</evidence>
<accession>A0AAJ0F8F7</accession>
<evidence type="ECO:0000313" key="1">
    <source>
        <dbReference type="EMBL" id="KAK1754333.1"/>
    </source>
</evidence>
<reference evidence="1" key="1">
    <citation type="submission" date="2023-06" db="EMBL/GenBank/DDBJ databases">
        <title>Genome-scale phylogeny and comparative genomics of the fungal order Sordariales.</title>
        <authorList>
            <consortium name="Lawrence Berkeley National Laboratory"/>
            <person name="Hensen N."/>
            <person name="Bonometti L."/>
            <person name="Westerberg I."/>
            <person name="Brannstrom I.O."/>
            <person name="Guillou S."/>
            <person name="Cros-Aarteil S."/>
            <person name="Calhoun S."/>
            <person name="Haridas S."/>
            <person name="Kuo A."/>
            <person name="Mondo S."/>
            <person name="Pangilinan J."/>
            <person name="Riley R."/>
            <person name="Labutti K."/>
            <person name="Andreopoulos B."/>
            <person name="Lipzen A."/>
            <person name="Chen C."/>
            <person name="Yanf M."/>
            <person name="Daum C."/>
            <person name="Ng V."/>
            <person name="Clum A."/>
            <person name="Steindorff A."/>
            <person name="Ohm R."/>
            <person name="Martin F."/>
            <person name="Silar P."/>
            <person name="Natvig D."/>
            <person name="Lalanne C."/>
            <person name="Gautier V."/>
            <person name="Ament-Velasquez S.L."/>
            <person name="Kruys A."/>
            <person name="Hutchinson M.I."/>
            <person name="Powell A.J."/>
            <person name="Barry K."/>
            <person name="Miller A.N."/>
            <person name="Grigoriev I.V."/>
            <person name="Debuchy R."/>
            <person name="Gladieux P."/>
            <person name="Thoren M.H."/>
            <person name="Johannesson H."/>
        </authorList>
    </citation>
    <scope>NUCLEOTIDE SEQUENCE</scope>
    <source>
        <strain evidence="1">PSN4</strain>
    </source>
</reference>
<keyword evidence="2" id="KW-1185">Reference proteome</keyword>
<name>A0AAJ0F8F7_9PEZI</name>
<dbReference type="AlphaFoldDB" id="A0AAJ0F8F7"/>
<proteinExistence type="predicted"/>
<protein>
    <submittedName>
        <fullName evidence="1">Uncharacterized protein</fullName>
    </submittedName>
</protein>
<dbReference type="Proteomes" id="UP001239445">
    <property type="component" value="Unassembled WGS sequence"/>
</dbReference>
<organism evidence="1 2">
    <name type="scientific">Echria macrotheca</name>
    <dbReference type="NCBI Taxonomy" id="438768"/>
    <lineage>
        <taxon>Eukaryota</taxon>
        <taxon>Fungi</taxon>
        <taxon>Dikarya</taxon>
        <taxon>Ascomycota</taxon>
        <taxon>Pezizomycotina</taxon>
        <taxon>Sordariomycetes</taxon>
        <taxon>Sordariomycetidae</taxon>
        <taxon>Sordariales</taxon>
        <taxon>Schizotheciaceae</taxon>
        <taxon>Echria</taxon>
    </lineage>
</organism>
<gene>
    <name evidence="1" type="ORF">QBC47DRAFT_216083</name>
</gene>
<comment type="caution">
    <text evidence="1">The sequence shown here is derived from an EMBL/GenBank/DDBJ whole genome shotgun (WGS) entry which is preliminary data.</text>
</comment>
<dbReference type="EMBL" id="MU839835">
    <property type="protein sequence ID" value="KAK1754333.1"/>
    <property type="molecule type" value="Genomic_DNA"/>
</dbReference>
<sequence length="206" mass="24127">MFDGEVPGTGRPPEPPARETMAFFACVLKAVAVSHIWGEWGSIHPQVRPVVEVELVRSRDKVDNTGPLNILVFKQMPGVVYLTLFFRTFHHHRPNRCPESLPSCKPWSEKVLIERWNLRFDGFRLPSYFHKRRLVHSVKSLFPAITSLRRAGIYFMSSKVVRNSSRSEYWVRLPQWMATSTRPCKRTRYGRKLWEDHKMRGSLVYT</sequence>